<name>K6DMD8_9BACI</name>
<accession>K6DMD8</accession>
<reference evidence="1 2" key="1">
    <citation type="journal article" date="2012" name="Front. Microbiol.">
        <title>Redundancy and modularity in membrane-associated dissimilatory nitrate reduction in Bacillus.</title>
        <authorList>
            <person name="Heylen K."/>
            <person name="Keltjens J."/>
        </authorList>
    </citation>
    <scope>NUCLEOTIDE SEQUENCE [LARGE SCALE GENOMIC DNA]</scope>
    <source>
        <strain evidence="2">LMG 21833T</strain>
    </source>
</reference>
<comment type="caution">
    <text evidence="1">The sequence shown here is derived from an EMBL/GenBank/DDBJ whole genome shotgun (WGS) entry which is preliminary data.</text>
</comment>
<evidence type="ECO:0000313" key="1">
    <source>
        <dbReference type="EMBL" id="EKN69338.1"/>
    </source>
</evidence>
<dbReference type="OrthoDB" id="2899217at2"/>
<protein>
    <submittedName>
        <fullName evidence="1">Uncharacterized protein</fullName>
    </submittedName>
</protein>
<organism evidence="1 2">
    <name type="scientific">Neobacillus bataviensis LMG 21833</name>
    <dbReference type="NCBI Taxonomy" id="1117379"/>
    <lineage>
        <taxon>Bacteria</taxon>
        <taxon>Bacillati</taxon>
        <taxon>Bacillota</taxon>
        <taxon>Bacilli</taxon>
        <taxon>Bacillales</taxon>
        <taxon>Bacillaceae</taxon>
        <taxon>Neobacillus</taxon>
    </lineage>
</organism>
<proteinExistence type="predicted"/>
<evidence type="ECO:0000313" key="2">
    <source>
        <dbReference type="Proteomes" id="UP000006316"/>
    </source>
</evidence>
<dbReference type="EMBL" id="AJLS01000057">
    <property type="protein sequence ID" value="EKN69338.1"/>
    <property type="molecule type" value="Genomic_DNA"/>
</dbReference>
<sequence length="66" mass="6947">MDKHLKQTFDINFLKIGIIANAGVIQIGCGSGTKPRLPHAGYTTIGTSTVSLTAPAVPLQASVRRN</sequence>
<dbReference type="Proteomes" id="UP000006316">
    <property type="component" value="Unassembled WGS sequence"/>
</dbReference>
<dbReference type="AlphaFoldDB" id="K6DMD8"/>
<dbReference type="eggNOG" id="ENOG5030DCZ">
    <property type="taxonomic scope" value="Bacteria"/>
</dbReference>
<dbReference type="RefSeq" id="WP_007085169.1">
    <property type="nucleotide sequence ID" value="NZ_AJLS01000057.1"/>
</dbReference>
<dbReference type="STRING" id="1117379.BABA_10761"/>
<keyword evidence="2" id="KW-1185">Reference proteome</keyword>
<gene>
    <name evidence="1" type="ORF">BABA_10761</name>
</gene>